<dbReference type="Pfam" id="PF13692">
    <property type="entry name" value="Glyco_trans_1_4"/>
    <property type="match status" value="1"/>
</dbReference>
<evidence type="ECO:0000313" key="2">
    <source>
        <dbReference type="Proteomes" id="UP000215215"/>
    </source>
</evidence>
<dbReference type="PANTHER" id="PTHR12526">
    <property type="entry name" value="GLYCOSYLTRANSFERASE"/>
    <property type="match status" value="1"/>
</dbReference>
<name>A0A235BSJ0_UNCW3</name>
<dbReference type="SUPFAM" id="SSF53756">
    <property type="entry name" value="UDP-Glycosyltransferase/glycogen phosphorylase"/>
    <property type="match status" value="1"/>
</dbReference>
<proteinExistence type="predicted"/>
<dbReference type="Gene3D" id="3.40.50.2000">
    <property type="entry name" value="Glycogen Phosphorylase B"/>
    <property type="match status" value="2"/>
</dbReference>
<dbReference type="PANTHER" id="PTHR12526:SF637">
    <property type="entry name" value="GLYCOSYLTRANSFERASE EPSF-RELATED"/>
    <property type="match status" value="1"/>
</dbReference>
<evidence type="ECO:0000313" key="1">
    <source>
        <dbReference type="EMBL" id="OYD14989.1"/>
    </source>
</evidence>
<organism evidence="1 2">
    <name type="scientific">candidate division WOR-3 bacterium JGI_Cruoil_03_44_89</name>
    <dbReference type="NCBI Taxonomy" id="1973748"/>
    <lineage>
        <taxon>Bacteria</taxon>
        <taxon>Bacteria division WOR-3</taxon>
    </lineage>
</organism>
<gene>
    <name evidence="1" type="ORF">CH333_06890</name>
</gene>
<accession>A0A235BSJ0</accession>
<comment type="caution">
    <text evidence="1">The sequence shown here is derived from an EMBL/GenBank/DDBJ whole genome shotgun (WGS) entry which is preliminary data.</text>
</comment>
<dbReference type="EMBL" id="NOZQ01000150">
    <property type="protein sequence ID" value="OYD14989.1"/>
    <property type="molecule type" value="Genomic_DNA"/>
</dbReference>
<evidence type="ECO:0008006" key="3">
    <source>
        <dbReference type="Google" id="ProtNLM"/>
    </source>
</evidence>
<protein>
    <recommendedName>
        <fullName evidence="3">Glycosyltransferase subfamily 4-like N-terminal domain-containing protein</fullName>
    </recommendedName>
</protein>
<reference evidence="1 2" key="1">
    <citation type="submission" date="2017-07" db="EMBL/GenBank/DDBJ databases">
        <title>Recovery of genomes from metagenomes via a dereplication, aggregation, and scoring strategy.</title>
        <authorList>
            <person name="Sieber C.M."/>
            <person name="Probst A.J."/>
            <person name="Sharrar A."/>
            <person name="Thomas B.C."/>
            <person name="Hess M."/>
            <person name="Tringe S.G."/>
            <person name="Banfield J.F."/>
        </authorList>
    </citation>
    <scope>NUCLEOTIDE SEQUENCE [LARGE SCALE GENOMIC DNA]</scope>
    <source>
        <strain evidence="1">JGI_Cruoil_03_44_89</strain>
    </source>
</reference>
<dbReference type="AlphaFoldDB" id="A0A235BSJ0"/>
<dbReference type="Proteomes" id="UP000215215">
    <property type="component" value="Unassembled WGS sequence"/>
</dbReference>
<sequence length="379" mass="43121">MNILWIPHTPRKRGFKHRHEHLIENLKDRHNIHIVEWDTFGDTPTGIINIVGSLNYSHRYLNGNHYHHLARFYDIHRRMSREKSKASSVNEGLFQNQIRHILRRFEIDVVVGGPSAYLTGFPPFDTGIPFIFDYLDCADWSVNNDWKKADIIYIKNSAAVVAVSHLGCKQAKMYSDNVYYVPNGVDVIRFQNASGEAVIEKFRLGDKKVISLIGITCSPSLYFIDAVGELGRERGDIRCLIVGESSIMPHLRKRVRKYGKTFVLTGPILYVEIPGYFAATDVGLYPQDNLLYYHAANPIKVFEYAASGKWVVVSPQLDEITHLGFHNVVFSEPNVESLKNAIGGCLDREFPAVPANISDYDWQKLAGKLENILYKIIGK</sequence>